<dbReference type="AlphaFoldDB" id="A0ABD1E353"/>
<comment type="caution">
    <text evidence="2">The sequence shown here is derived from an EMBL/GenBank/DDBJ whole genome shotgun (WGS) entry which is preliminary data.</text>
</comment>
<dbReference type="Proteomes" id="UP001566132">
    <property type="component" value="Unassembled WGS sequence"/>
</dbReference>
<feature type="region of interest" description="Disordered" evidence="1">
    <location>
        <begin position="1"/>
        <end position="36"/>
    </location>
</feature>
<gene>
    <name evidence="2" type="ORF">ABEB36_014055</name>
</gene>
<organism evidence="2 3">
    <name type="scientific">Hypothenemus hampei</name>
    <name type="common">Coffee berry borer</name>
    <dbReference type="NCBI Taxonomy" id="57062"/>
    <lineage>
        <taxon>Eukaryota</taxon>
        <taxon>Metazoa</taxon>
        <taxon>Ecdysozoa</taxon>
        <taxon>Arthropoda</taxon>
        <taxon>Hexapoda</taxon>
        <taxon>Insecta</taxon>
        <taxon>Pterygota</taxon>
        <taxon>Neoptera</taxon>
        <taxon>Endopterygota</taxon>
        <taxon>Coleoptera</taxon>
        <taxon>Polyphaga</taxon>
        <taxon>Cucujiformia</taxon>
        <taxon>Curculionidae</taxon>
        <taxon>Scolytinae</taxon>
        <taxon>Hypothenemus</taxon>
    </lineage>
</organism>
<proteinExistence type="predicted"/>
<feature type="compositionally biased region" description="Low complexity" evidence="1">
    <location>
        <begin position="13"/>
        <end position="25"/>
    </location>
</feature>
<sequence length="234" mass="27738">MTGTQEESEVQPSTSRLGSSSNSTTKTEEWEEDADETDFHIDPRKYKLQMIKYMDNGRLQQNTMCNEWQAENSDHIWDIVDKKEKRFIQVSTVVDKAKEEYFKHKLMFTVRTCLCIINPFTLEILWIHNEEHFKNEEKVLNFLLKRKAALVSFQIIEKYKRLKIYTKRYLLAIILVKIWQNESKIGIITALRNIPINNIRKFTKTILSEELLGKLTNLQEITITRKNLLPIRAK</sequence>
<evidence type="ECO:0000313" key="2">
    <source>
        <dbReference type="EMBL" id="KAL1489111.1"/>
    </source>
</evidence>
<name>A0ABD1E353_HYPHA</name>
<dbReference type="Pfam" id="PF00603">
    <property type="entry name" value="Flu_PA"/>
    <property type="match status" value="1"/>
</dbReference>
<evidence type="ECO:0000313" key="3">
    <source>
        <dbReference type="Proteomes" id="UP001566132"/>
    </source>
</evidence>
<protein>
    <submittedName>
        <fullName evidence="2">Uncharacterized protein</fullName>
    </submittedName>
</protein>
<accession>A0ABD1E353</accession>
<dbReference type="Gene3D" id="3.40.91.90">
    <property type="entry name" value="Influenza RNA-dependent RNA polymerase subunit PA, endonuclease domain"/>
    <property type="match status" value="1"/>
</dbReference>
<dbReference type="EMBL" id="JBDJPC010000012">
    <property type="protein sequence ID" value="KAL1489111.1"/>
    <property type="molecule type" value="Genomic_DNA"/>
</dbReference>
<keyword evidence="3" id="KW-1185">Reference proteome</keyword>
<dbReference type="InterPro" id="IPR001009">
    <property type="entry name" value="PA/PA-X"/>
</dbReference>
<evidence type="ECO:0000256" key="1">
    <source>
        <dbReference type="SAM" id="MobiDB-lite"/>
    </source>
</evidence>
<reference evidence="2 3" key="1">
    <citation type="submission" date="2024-05" db="EMBL/GenBank/DDBJ databases">
        <title>Genetic variation in Jamaican populations of the coffee berry borer (Hypothenemus hampei).</title>
        <authorList>
            <person name="Errbii M."/>
            <person name="Myrie A."/>
        </authorList>
    </citation>
    <scope>NUCLEOTIDE SEQUENCE [LARGE SCALE GENOMIC DNA]</scope>
    <source>
        <strain evidence="2">JA-Hopewell-2020-01-JO</strain>
        <tissue evidence="2">Whole body</tissue>
    </source>
</reference>
<dbReference type="InterPro" id="IPR038372">
    <property type="entry name" value="PA/PA-X_sf"/>
</dbReference>